<comment type="similarity">
    <text evidence="1">Belongs to the universal stress protein A family.</text>
</comment>
<dbReference type="InterPro" id="IPR006015">
    <property type="entry name" value="Universal_stress_UspA"/>
</dbReference>
<keyword evidence="4" id="KW-1185">Reference proteome</keyword>
<evidence type="ECO:0000313" key="3">
    <source>
        <dbReference type="EMBL" id="PWN01588.1"/>
    </source>
</evidence>
<gene>
    <name evidence="3" type="ORF">DJ010_17660</name>
</gene>
<dbReference type="Pfam" id="PF00582">
    <property type="entry name" value="Usp"/>
    <property type="match status" value="1"/>
</dbReference>
<dbReference type="AlphaFoldDB" id="A0A316TCT5"/>
<dbReference type="OrthoDB" id="5419113at2"/>
<name>A0A316TCT5_9ACTN</name>
<evidence type="ECO:0000313" key="4">
    <source>
        <dbReference type="Proteomes" id="UP000245507"/>
    </source>
</evidence>
<sequence length="134" mass="14286">MQPTCVVAAYSADDYGRAAVEQGETIAREAGARLVVVNATRGDKLVDERYAHEDEIAALRERLVAEGLEVEIRHDVVPDVAEAVLDAARTCAADLVVVGVRHRTPVGKLLLGSVAQRVILDAPCPVLAVKPVKP</sequence>
<dbReference type="SUPFAM" id="SSF52402">
    <property type="entry name" value="Adenine nucleotide alpha hydrolases-like"/>
    <property type="match status" value="1"/>
</dbReference>
<comment type="caution">
    <text evidence="3">The sequence shown here is derived from an EMBL/GenBank/DDBJ whole genome shotgun (WGS) entry which is preliminary data.</text>
</comment>
<dbReference type="Proteomes" id="UP000245507">
    <property type="component" value="Unassembled WGS sequence"/>
</dbReference>
<dbReference type="EMBL" id="QGDD01000009">
    <property type="protein sequence ID" value="PWN01588.1"/>
    <property type="molecule type" value="Genomic_DNA"/>
</dbReference>
<dbReference type="InterPro" id="IPR006016">
    <property type="entry name" value="UspA"/>
</dbReference>
<dbReference type="InterPro" id="IPR014729">
    <property type="entry name" value="Rossmann-like_a/b/a_fold"/>
</dbReference>
<feature type="domain" description="UspA" evidence="2">
    <location>
        <begin position="6"/>
        <end position="130"/>
    </location>
</feature>
<dbReference type="PANTHER" id="PTHR46268:SF6">
    <property type="entry name" value="UNIVERSAL STRESS PROTEIN UP12"/>
    <property type="match status" value="1"/>
</dbReference>
<dbReference type="PRINTS" id="PR01438">
    <property type="entry name" value="UNVRSLSTRESS"/>
</dbReference>
<dbReference type="PANTHER" id="PTHR46268">
    <property type="entry name" value="STRESS RESPONSE PROTEIN NHAX"/>
    <property type="match status" value="1"/>
</dbReference>
<evidence type="ECO:0000256" key="1">
    <source>
        <dbReference type="ARBA" id="ARBA00008791"/>
    </source>
</evidence>
<organism evidence="3 4">
    <name type="scientific">Nocardioides silvaticus</name>
    <dbReference type="NCBI Taxonomy" id="2201891"/>
    <lineage>
        <taxon>Bacteria</taxon>
        <taxon>Bacillati</taxon>
        <taxon>Actinomycetota</taxon>
        <taxon>Actinomycetes</taxon>
        <taxon>Propionibacteriales</taxon>
        <taxon>Nocardioidaceae</taxon>
        <taxon>Nocardioides</taxon>
    </lineage>
</organism>
<proteinExistence type="inferred from homology"/>
<dbReference type="CDD" id="cd00293">
    <property type="entry name" value="USP-like"/>
    <property type="match status" value="1"/>
</dbReference>
<dbReference type="Gene3D" id="3.40.50.620">
    <property type="entry name" value="HUPs"/>
    <property type="match status" value="1"/>
</dbReference>
<reference evidence="3 4" key="1">
    <citation type="submission" date="2018-05" db="EMBL/GenBank/DDBJ databases">
        <title>Nocardioides silvaticus genome.</title>
        <authorList>
            <person name="Li C."/>
            <person name="Wang G."/>
        </authorList>
    </citation>
    <scope>NUCLEOTIDE SEQUENCE [LARGE SCALE GENOMIC DNA]</scope>
    <source>
        <strain evidence="3 4">CCTCC AB 2018079</strain>
    </source>
</reference>
<evidence type="ECO:0000259" key="2">
    <source>
        <dbReference type="Pfam" id="PF00582"/>
    </source>
</evidence>
<protein>
    <submittedName>
        <fullName evidence="3">Universal stress protein UspA</fullName>
    </submittedName>
</protein>
<accession>A0A316TCT5</accession>